<dbReference type="InterPro" id="IPR046312">
    <property type="entry name" value="DUF6454"/>
</dbReference>
<dbReference type="Pfam" id="PF20055">
    <property type="entry name" value="DUF6454"/>
    <property type="match status" value="1"/>
</dbReference>
<evidence type="ECO:0000256" key="1">
    <source>
        <dbReference type="SAM" id="SignalP"/>
    </source>
</evidence>
<dbReference type="AlphaFoldDB" id="A0A9X1X767"/>
<dbReference type="Proteomes" id="UP001139011">
    <property type="component" value="Unassembled WGS sequence"/>
</dbReference>
<dbReference type="RefSeq" id="WP_248251225.1">
    <property type="nucleotide sequence ID" value="NZ_JAIWJX010000002.1"/>
</dbReference>
<reference evidence="2" key="1">
    <citation type="submission" date="2021-09" db="EMBL/GenBank/DDBJ databases">
        <title>Genome analysis of Fictibacillus sp. KIGAM418 isolated from marine sediment.</title>
        <authorList>
            <person name="Seo M.-J."/>
            <person name="Cho E.-S."/>
            <person name="Hwang C.Y."/>
        </authorList>
    </citation>
    <scope>NUCLEOTIDE SEQUENCE</scope>
    <source>
        <strain evidence="2">KIGAM418</strain>
    </source>
</reference>
<comment type="caution">
    <text evidence="2">The sequence shown here is derived from an EMBL/GenBank/DDBJ whole genome shotgun (WGS) entry which is preliminary data.</text>
</comment>
<feature type="signal peptide" evidence="1">
    <location>
        <begin position="1"/>
        <end position="20"/>
    </location>
</feature>
<accession>A0A9X1X767</accession>
<dbReference type="InterPro" id="IPR011044">
    <property type="entry name" value="Quino_amine_DH_bsu"/>
</dbReference>
<proteinExistence type="predicted"/>
<keyword evidence="1" id="KW-0732">Signal</keyword>
<protein>
    <submittedName>
        <fullName evidence="2">DUF6454 family protein</fullName>
    </submittedName>
</protein>
<dbReference type="EMBL" id="JAIWJX010000002">
    <property type="protein sequence ID" value="MCK6255397.1"/>
    <property type="molecule type" value="Genomic_DNA"/>
</dbReference>
<sequence>MNKKIITAASVLLISAGLMAFHPFNSKDTEAFAVSSSAKATTTSSANDNGKQNISDQFEKISRDTKWQQKEKIDLQFNNYHSQGMVKVGDLFYMSAVQIIEKPVKYGKIVDGYDRSPGKGIGHLFVFTKEGKLVKDIKLGEGNMYHPGGIDFDGKNIWVSVAEYRPNSHSIVYKVDPKTKDAKEAFRVQDHIGGMVRDGQSGKIIGNSWGSRKFYEWNEQGKQLAKKENTSHFIDYQDGHYAGNGKMILSGIAELPDPANSNSKPYELGGVALVDMKTLDTIHEAPITEFSPQGHVITRNPVFMENAGQELRLYAVPDDDNGSLLVYETNHLNEN</sequence>
<evidence type="ECO:0000313" key="2">
    <source>
        <dbReference type="EMBL" id="MCK6255397.1"/>
    </source>
</evidence>
<organism evidence="2 3">
    <name type="scientific">Fictibacillus marinisediminis</name>
    <dbReference type="NCBI Taxonomy" id="2878389"/>
    <lineage>
        <taxon>Bacteria</taxon>
        <taxon>Bacillati</taxon>
        <taxon>Bacillota</taxon>
        <taxon>Bacilli</taxon>
        <taxon>Bacillales</taxon>
        <taxon>Fictibacillaceae</taxon>
        <taxon>Fictibacillus</taxon>
    </lineage>
</organism>
<name>A0A9X1X767_9BACL</name>
<dbReference type="SUPFAM" id="SSF50969">
    <property type="entry name" value="YVTN repeat-like/Quinoprotein amine dehydrogenase"/>
    <property type="match status" value="1"/>
</dbReference>
<gene>
    <name evidence="2" type="ORF">LCY76_01995</name>
</gene>
<feature type="chain" id="PRO_5040801909" evidence="1">
    <location>
        <begin position="21"/>
        <end position="335"/>
    </location>
</feature>
<evidence type="ECO:0000313" key="3">
    <source>
        <dbReference type="Proteomes" id="UP001139011"/>
    </source>
</evidence>
<keyword evidence="3" id="KW-1185">Reference proteome</keyword>